<keyword evidence="11" id="KW-1185">Reference proteome</keyword>
<dbReference type="AlphaFoldDB" id="A0A6A5U9B2"/>
<proteinExistence type="inferred from homology"/>
<comment type="subunit">
    <text evidence="3">Monomer.</text>
</comment>
<keyword evidence="4" id="KW-0479">Metal-binding</keyword>
<dbReference type="GO" id="GO:0046103">
    <property type="term" value="P:inosine biosynthetic process"/>
    <property type="evidence" value="ECO:0007669"/>
    <property type="project" value="TreeGrafter"/>
</dbReference>
<dbReference type="EMBL" id="ML976988">
    <property type="protein sequence ID" value="KAF1957707.1"/>
    <property type="molecule type" value="Genomic_DNA"/>
</dbReference>
<evidence type="ECO:0000256" key="6">
    <source>
        <dbReference type="ARBA" id="ARBA00022833"/>
    </source>
</evidence>
<keyword evidence="5 10" id="KW-0378">Hydrolase</keyword>
<dbReference type="InterPro" id="IPR032466">
    <property type="entry name" value="Metal_Hydrolase"/>
</dbReference>
<evidence type="ECO:0000256" key="3">
    <source>
        <dbReference type="ARBA" id="ARBA00011245"/>
    </source>
</evidence>
<dbReference type="SUPFAM" id="SSF51556">
    <property type="entry name" value="Metallo-dependent hydrolases"/>
    <property type="match status" value="1"/>
</dbReference>
<dbReference type="GO" id="GO:0009117">
    <property type="term" value="P:nucleotide metabolic process"/>
    <property type="evidence" value="ECO:0007669"/>
    <property type="project" value="UniProtKB-KW"/>
</dbReference>
<evidence type="ECO:0000256" key="5">
    <source>
        <dbReference type="ARBA" id="ARBA00022801"/>
    </source>
</evidence>
<dbReference type="Proteomes" id="UP000800035">
    <property type="component" value="Unassembled WGS sequence"/>
</dbReference>
<dbReference type="PANTHER" id="PTHR11409">
    <property type="entry name" value="ADENOSINE DEAMINASE"/>
    <property type="match status" value="1"/>
</dbReference>
<dbReference type="CDD" id="cd00443">
    <property type="entry name" value="ADA_AMPD"/>
    <property type="match status" value="1"/>
</dbReference>
<dbReference type="PANTHER" id="PTHR11409:SF42">
    <property type="entry name" value="ADENOSINE DEAMINASE-LIKE PROTEIN"/>
    <property type="match status" value="1"/>
</dbReference>
<evidence type="ECO:0000256" key="4">
    <source>
        <dbReference type="ARBA" id="ARBA00022723"/>
    </source>
</evidence>
<reference evidence="10" key="1">
    <citation type="journal article" date="2020" name="Stud. Mycol.">
        <title>101 Dothideomycetes genomes: a test case for predicting lifestyles and emergence of pathogens.</title>
        <authorList>
            <person name="Haridas S."/>
            <person name="Albert R."/>
            <person name="Binder M."/>
            <person name="Bloem J."/>
            <person name="Labutti K."/>
            <person name="Salamov A."/>
            <person name="Andreopoulos B."/>
            <person name="Baker S."/>
            <person name="Barry K."/>
            <person name="Bills G."/>
            <person name="Bluhm B."/>
            <person name="Cannon C."/>
            <person name="Castanera R."/>
            <person name="Culley D."/>
            <person name="Daum C."/>
            <person name="Ezra D."/>
            <person name="Gonzalez J."/>
            <person name="Henrissat B."/>
            <person name="Kuo A."/>
            <person name="Liang C."/>
            <person name="Lipzen A."/>
            <person name="Lutzoni F."/>
            <person name="Magnuson J."/>
            <person name="Mondo S."/>
            <person name="Nolan M."/>
            <person name="Ohm R."/>
            <person name="Pangilinan J."/>
            <person name="Park H.-J."/>
            <person name="Ramirez L."/>
            <person name="Alfaro M."/>
            <person name="Sun H."/>
            <person name="Tritt A."/>
            <person name="Yoshinaga Y."/>
            <person name="Zwiers L.-H."/>
            <person name="Turgeon B."/>
            <person name="Goodwin S."/>
            <person name="Spatafora J."/>
            <person name="Crous P."/>
            <person name="Grigoriev I."/>
        </authorList>
    </citation>
    <scope>NUCLEOTIDE SEQUENCE</scope>
    <source>
        <strain evidence="10">CBS 675.92</strain>
    </source>
</reference>
<dbReference type="InterPro" id="IPR006330">
    <property type="entry name" value="Ado/ade_deaminase"/>
</dbReference>
<dbReference type="GO" id="GO:0046872">
    <property type="term" value="F:metal ion binding"/>
    <property type="evidence" value="ECO:0007669"/>
    <property type="project" value="UniProtKB-KW"/>
</dbReference>
<sequence length="357" mass="40346">MPASSSAPVDLEYTRRLPKIELHAHLTGSISRECLHEIWKTKRAQEPELDLDDPLTAISLDNDINTFFPLFSTYIYKLCNTLPSIEYSTKAVLNDFQSDGVTYLELRTTPRAIPENNITKDAYITTILTLLHAHNTNPANSMKAHLILSIDRRHTPTQASETVSLALKHRRNGVVGLDLCGDPSKGDVRAFTPAFQRAREEGLPITLHFAEIEESASQAELETLLSWRPGRIGHVIHVSPAFRERIVAEGVGVELCLSCNVKAKMVAGMYADHHFGWWRQTGVPLAICTDDVGVFCSLLSEEYLLAATHFHLTRRETRELAERPIPCIFGGEEEKARLRRMFHKFDEEEKEFKEDDV</sequence>
<keyword evidence="7" id="KW-0546">Nucleotide metabolism</keyword>
<comment type="cofactor">
    <cofactor evidence="1">
        <name>Zn(2+)</name>
        <dbReference type="ChEBI" id="CHEBI:29105"/>
    </cofactor>
</comment>
<evidence type="ECO:0000259" key="9">
    <source>
        <dbReference type="Pfam" id="PF00962"/>
    </source>
</evidence>
<dbReference type="Pfam" id="PF00962">
    <property type="entry name" value="A_deaminase"/>
    <property type="match status" value="1"/>
</dbReference>
<dbReference type="GO" id="GO:0006154">
    <property type="term" value="P:adenosine catabolic process"/>
    <property type="evidence" value="ECO:0007669"/>
    <property type="project" value="TreeGrafter"/>
</dbReference>
<comment type="similarity">
    <text evidence="2">Belongs to the metallo-dependent hydrolases superfamily. Adenosine and AMP deaminases family.</text>
</comment>
<organism evidence="10 11">
    <name type="scientific">Byssothecium circinans</name>
    <dbReference type="NCBI Taxonomy" id="147558"/>
    <lineage>
        <taxon>Eukaryota</taxon>
        <taxon>Fungi</taxon>
        <taxon>Dikarya</taxon>
        <taxon>Ascomycota</taxon>
        <taxon>Pezizomycotina</taxon>
        <taxon>Dothideomycetes</taxon>
        <taxon>Pleosporomycetidae</taxon>
        <taxon>Pleosporales</taxon>
        <taxon>Massarineae</taxon>
        <taxon>Massarinaceae</taxon>
        <taxon>Byssothecium</taxon>
    </lineage>
</organism>
<dbReference type="OrthoDB" id="272271at2759"/>
<dbReference type="FunFam" id="3.20.20.140:FF:000033">
    <property type="entry name" value="Adenosine deaminase-like protein"/>
    <property type="match status" value="1"/>
</dbReference>
<evidence type="ECO:0000256" key="7">
    <source>
        <dbReference type="ARBA" id="ARBA00023080"/>
    </source>
</evidence>
<name>A0A6A5U9B2_9PLEO</name>
<comment type="catalytic activity">
    <reaction evidence="8">
        <text>N(6)-methyl-AMP + H2O + H(+) = IMP + methylamine</text>
        <dbReference type="Rhea" id="RHEA:16001"/>
        <dbReference type="ChEBI" id="CHEBI:15377"/>
        <dbReference type="ChEBI" id="CHEBI:15378"/>
        <dbReference type="ChEBI" id="CHEBI:58053"/>
        <dbReference type="ChEBI" id="CHEBI:59338"/>
        <dbReference type="ChEBI" id="CHEBI:144842"/>
    </reaction>
    <physiologicalReaction direction="left-to-right" evidence="8">
        <dbReference type="Rhea" id="RHEA:16002"/>
    </physiologicalReaction>
</comment>
<dbReference type="GO" id="GO:0004000">
    <property type="term" value="F:adenosine deaminase activity"/>
    <property type="evidence" value="ECO:0007669"/>
    <property type="project" value="TreeGrafter"/>
</dbReference>
<protein>
    <submittedName>
        <fullName evidence="10">Metallo-dependent hydrolase</fullName>
    </submittedName>
</protein>
<gene>
    <name evidence="10" type="ORF">CC80DRAFT_32339</name>
</gene>
<accession>A0A6A5U9B2</accession>
<feature type="domain" description="Adenosine deaminase" evidence="9">
    <location>
        <begin position="18"/>
        <end position="340"/>
    </location>
</feature>
<evidence type="ECO:0000256" key="1">
    <source>
        <dbReference type="ARBA" id="ARBA00001947"/>
    </source>
</evidence>
<evidence type="ECO:0000313" key="10">
    <source>
        <dbReference type="EMBL" id="KAF1957707.1"/>
    </source>
</evidence>
<evidence type="ECO:0000256" key="2">
    <source>
        <dbReference type="ARBA" id="ARBA00006676"/>
    </source>
</evidence>
<keyword evidence="6" id="KW-0862">Zinc</keyword>
<evidence type="ECO:0000256" key="8">
    <source>
        <dbReference type="ARBA" id="ARBA00048787"/>
    </source>
</evidence>
<dbReference type="Gene3D" id="3.20.20.140">
    <property type="entry name" value="Metal-dependent hydrolases"/>
    <property type="match status" value="1"/>
</dbReference>
<evidence type="ECO:0000313" key="11">
    <source>
        <dbReference type="Proteomes" id="UP000800035"/>
    </source>
</evidence>
<dbReference type="InterPro" id="IPR001365">
    <property type="entry name" value="A_deaminase_dom"/>
</dbReference>